<protein>
    <submittedName>
        <fullName evidence="1">Uncharacterized protein</fullName>
    </submittedName>
</protein>
<sequence length="67" mass="7490">MFCNLRHTGAQGSRGHWEKSQRPGCCNRKPTKLATRAGTSAVFTFGQTCTNDGGYRRPSLRNVRKYA</sequence>
<proteinExistence type="evidence at transcript level"/>
<organism evidence="1">
    <name type="scientific">Ixodes ricinus</name>
    <name type="common">Common tick</name>
    <name type="synonym">Acarus ricinus</name>
    <dbReference type="NCBI Taxonomy" id="34613"/>
    <lineage>
        <taxon>Eukaryota</taxon>
        <taxon>Metazoa</taxon>
        <taxon>Ecdysozoa</taxon>
        <taxon>Arthropoda</taxon>
        <taxon>Chelicerata</taxon>
        <taxon>Arachnida</taxon>
        <taxon>Acari</taxon>
        <taxon>Parasitiformes</taxon>
        <taxon>Ixodida</taxon>
        <taxon>Ixodoidea</taxon>
        <taxon>Ixodidae</taxon>
        <taxon>Ixodinae</taxon>
        <taxon>Ixodes</taxon>
    </lineage>
</organism>
<dbReference type="EMBL" id="GADI01000009">
    <property type="protein sequence ID" value="JAA73799.1"/>
    <property type="molecule type" value="mRNA"/>
</dbReference>
<evidence type="ECO:0000313" key="1">
    <source>
        <dbReference type="EMBL" id="JAA73799.1"/>
    </source>
</evidence>
<reference evidence="1" key="1">
    <citation type="submission" date="2012-12" db="EMBL/GenBank/DDBJ databases">
        <title>Identification and characterization of a phenylalanine ammonia-lyase gene family in Isatis indigotica Fort.</title>
        <authorList>
            <person name="Liu Q."/>
            <person name="Chen J."/>
            <person name="Zhou X."/>
            <person name="Di P."/>
            <person name="Xiao Y."/>
            <person name="Xuan H."/>
            <person name="Zhang L."/>
            <person name="Chen W."/>
        </authorList>
    </citation>
    <scope>NUCLEOTIDE SEQUENCE</scope>
    <source>
        <tissue evidence="1">Salivary gland</tissue>
    </source>
</reference>
<feature type="non-terminal residue" evidence="1">
    <location>
        <position position="67"/>
    </location>
</feature>
<name>A0A0K8RS87_IXORI</name>
<accession>A0A0K8RS87</accession>
<dbReference type="AlphaFoldDB" id="A0A0K8RS87"/>